<dbReference type="RefSeq" id="WP_124146723.1">
    <property type="nucleotide sequence ID" value="NZ_CAWOKI010000189.1"/>
</dbReference>
<keyword evidence="2" id="KW-1185">Reference proteome</keyword>
<evidence type="ECO:0000313" key="1">
    <source>
        <dbReference type="EMBL" id="RQH42975.1"/>
    </source>
</evidence>
<dbReference type="AlphaFoldDB" id="A0A3N6PE92"/>
<protein>
    <recommendedName>
        <fullName evidence="3">CYTH domain-containing protein</fullName>
    </recommendedName>
</protein>
<comment type="caution">
    <text evidence="1">The sequence shown here is derived from an EMBL/GenBank/DDBJ whole genome shotgun (WGS) entry which is preliminary data.</text>
</comment>
<dbReference type="InterPro" id="IPR033469">
    <property type="entry name" value="CYTH-like_dom_sf"/>
</dbReference>
<organism evidence="1 2">
    <name type="scientific">Okeania hirsuta</name>
    <dbReference type="NCBI Taxonomy" id="1458930"/>
    <lineage>
        <taxon>Bacteria</taxon>
        <taxon>Bacillati</taxon>
        <taxon>Cyanobacteriota</taxon>
        <taxon>Cyanophyceae</taxon>
        <taxon>Oscillatoriophycideae</taxon>
        <taxon>Oscillatoriales</taxon>
        <taxon>Microcoleaceae</taxon>
        <taxon>Okeania</taxon>
    </lineage>
</organism>
<dbReference type="Proteomes" id="UP000269154">
    <property type="component" value="Unassembled WGS sequence"/>
</dbReference>
<evidence type="ECO:0008006" key="3">
    <source>
        <dbReference type="Google" id="ProtNLM"/>
    </source>
</evidence>
<sequence>MKNCNQAINSREYKLILNINQFYDRTHTVERFGNLVESLTQQFKGKVISQQTEEKYRQIYYLDTPNFDLRHHGFILRIRREKKYHQPEYQVNLKHRESDRYLSASQDLSATKAGKTKFEEDIIPPFQSKFSQSISVTRDRQPNFENIKQVAKLFPGLKALDIPEQTSIELVNNFHAFEVVRKLANLQFGDKHIVKTDLSFWYLNTTDNLPLIAEFSLKYRLPKKLLESPKKLEQFPMPMIQGTNYLFKALQQQWEWINFHPMTKTAYVYGQGNQSQNMFLAEKKSLLAA</sequence>
<name>A0A3N6PE92_9CYAN</name>
<gene>
    <name evidence="1" type="ORF">D5R40_14155</name>
</gene>
<dbReference type="Gene3D" id="2.40.320.10">
    <property type="entry name" value="Hypothetical Protein Pfu-838710-001"/>
    <property type="match status" value="1"/>
</dbReference>
<accession>A0A3N6PE92</accession>
<dbReference type="SUPFAM" id="SSF55154">
    <property type="entry name" value="CYTH-like phosphatases"/>
    <property type="match status" value="1"/>
</dbReference>
<proteinExistence type="predicted"/>
<reference evidence="1 2" key="1">
    <citation type="journal article" date="2018" name="ACS Chem. Biol.">
        <title>Ketoreductase domain dysfunction expands chemodiversity: malyngamide biosynthesis in the cyanobacterium Okeania hirsuta.</title>
        <authorList>
            <person name="Moss N.A."/>
            <person name="Leao T."/>
            <person name="Rankin M."/>
            <person name="McCullough T.M."/>
            <person name="Qu P."/>
            <person name="Korobeynikov A."/>
            <person name="Smith J.L."/>
            <person name="Gerwick L."/>
            <person name="Gerwick W.H."/>
        </authorList>
    </citation>
    <scope>NUCLEOTIDE SEQUENCE [LARGE SCALE GENOMIC DNA]</scope>
    <source>
        <strain evidence="1 2">PAB10Feb10-1</strain>
    </source>
</reference>
<evidence type="ECO:0000313" key="2">
    <source>
        <dbReference type="Proteomes" id="UP000269154"/>
    </source>
</evidence>
<dbReference type="EMBL" id="RCBY01000070">
    <property type="protein sequence ID" value="RQH42975.1"/>
    <property type="molecule type" value="Genomic_DNA"/>
</dbReference>
<dbReference type="OrthoDB" id="274958at2"/>